<dbReference type="PANTHER" id="PTHR36578:SF1">
    <property type="entry name" value="APPLE DOMAIN-CONTAINING PROTEIN"/>
    <property type="match status" value="1"/>
</dbReference>
<organism evidence="3 4">
    <name type="scientific">Aureobasidium mustum</name>
    <dbReference type="NCBI Taxonomy" id="2773714"/>
    <lineage>
        <taxon>Eukaryota</taxon>
        <taxon>Fungi</taxon>
        <taxon>Dikarya</taxon>
        <taxon>Ascomycota</taxon>
        <taxon>Pezizomycotina</taxon>
        <taxon>Dothideomycetes</taxon>
        <taxon>Dothideomycetidae</taxon>
        <taxon>Dothideales</taxon>
        <taxon>Saccotheciaceae</taxon>
        <taxon>Aureobasidium</taxon>
    </lineage>
</organism>
<feature type="region of interest" description="Disordered" evidence="1">
    <location>
        <begin position="98"/>
        <end position="127"/>
    </location>
</feature>
<reference evidence="3" key="1">
    <citation type="submission" date="2020-06" db="EMBL/GenBank/DDBJ databases">
        <authorList>
            <person name="Onetto C."/>
        </authorList>
    </citation>
    <scope>NUCLEOTIDE SEQUENCE</scope>
</reference>
<keyword evidence="2" id="KW-0732">Signal</keyword>
<feature type="chain" id="PRO_5040377737" evidence="2">
    <location>
        <begin position="16"/>
        <end position="375"/>
    </location>
</feature>
<feature type="compositionally biased region" description="Polar residues" evidence="1">
    <location>
        <begin position="110"/>
        <end position="125"/>
    </location>
</feature>
<keyword evidence="4" id="KW-1185">Reference proteome</keyword>
<dbReference type="AlphaFoldDB" id="A0A9N8K563"/>
<name>A0A9N8K563_9PEZI</name>
<evidence type="ECO:0000256" key="1">
    <source>
        <dbReference type="SAM" id="MobiDB-lite"/>
    </source>
</evidence>
<evidence type="ECO:0000313" key="4">
    <source>
        <dbReference type="Proteomes" id="UP000714618"/>
    </source>
</evidence>
<evidence type="ECO:0000313" key="3">
    <source>
        <dbReference type="EMBL" id="CAD0099903.1"/>
    </source>
</evidence>
<evidence type="ECO:0000256" key="2">
    <source>
        <dbReference type="SAM" id="SignalP"/>
    </source>
</evidence>
<dbReference type="EMBL" id="CAIJEO010000011">
    <property type="protein sequence ID" value="CAD0099903.1"/>
    <property type="molecule type" value="Genomic_DNA"/>
</dbReference>
<dbReference type="OrthoDB" id="271448at2759"/>
<accession>A0A9N8K563</accession>
<protein>
    <submittedName>
        <fullName evidence="3">Uncharacterized protein</fullName>
    </submittedName>
</protein>
<proteinExistence type="predicted"/>
<gene>
    <name evidence="3" type="ORF">AWRI4233_LOCUS8728</name>
</gene>
<sequence length="375" mass="39056">MRSFVLASLAGLAIAAPAAMPQDSLDWDIIDAAPEPSATGAPMGVVSTSSSLDITAINAAATSAASSAFAQALADPVTTTGLTSAAAATSTVADSAAETGSSLNKRDGTCANQPNGSGPKTTPDTASDFLANPVYNSTAIAAGTPNGYALAFGPNQGATSASVYLGYYTLTSYDPYQCQQYCDKATNCYAFNIYYERDPTQDPNAVNCPNPASTVNIKIDATTATNDGQWRDSFQVVVAGSMGFNKLAPPPACNSFNAPTELAGAIQAPSGYMGSRYFPGPYDPSQCANACLGTNVYSHKHPRKDGTYDPCNFYNSYVLSKNGAPQGTYCSMYTSTWGKSVSTNYGQYRGSDRYTVSQSYGWTLTTQDPGNVASL</sequence>
<feature type="signal peptide" evidence="2">
    <location>
        <begin position="1"/>
        <end position="15"/>
    </location>
</feature>
<dbReference type="PANTHER" id="PTHR36578">
    <property type="entry name" value="CHROMOSOME 15, WHOLE GENOME SHOTGUN SEQUENCE"/>
    <property type="match status" value="1"/>
</dbReference>
<dbReference type="Proteomes" id="UP000714618">
    <property type="component" value="Unassembled WGS sequence"/>
</dbReference>
<comment type="caution">
    <text evidence="3">The sequence shown here is derived from an EMBL/GenBank/DDBJ whole genome shotgun (WGS) entry which is preliminary data.</text>
</comment>